<feature type="region of interest" description="Disordered" evidence="1">
    <location>
        <begin position="356"/>
        <end position="381"/>
    </location>
</feature>
<feature type="transmembrane region" description="Helical" evidence="2">
    <location>
        <begin position="196"/>
        <end position="217"/>
    </location>
</feature>
<feature type="transmembrane region" description="Helical" evidence="2">
    <location>
        <begin position="83"/>
        <end position="105"/>
    </location>
</feature>
<accession>W3X498</accession>
<keyword evidence="2" id="KW-1133">Transmembrane helix</keyword>
<feature type="transmembrane region" description="Helical" evidence="2">
    <location>
        <begin position="160"/>
        <end position="184"/>
    </location>
</feature>
<feature type="transmembrane region" description="Helical" evidence="2">
    <location>
        <begin position="15"/>
        <end position="33"/>
    </location>
</feature>
<keyword evidence="2" id="KW-0472">Membrane</keyword>
<evidence type="ECO:0000256" key="2">
    <source>
        <dbReference type="SAM" id="Phobius"/>
    </source>
</evidence>
<feature type="transmembrane region" description="Helical" evidence="2">
    <location>
        <begin position="49"/>
        <end position="71"/>
    </location>
</feature>
<keyword evidence="2" id="KW-0812">Transmembrane</keyword>
<organism evidence="4 5">
    <name type="scientific">Pestalotiopsis fici (strain W106-1 / CGMCC3.15140)</name>
    <dbReference type="NCBI Taxonomy" id="1229662"/>
    <lineage>
        <taxon>Eukaryota</taxon>
        <taxon>Fungi</taxon>
        <taxon>Dikarya</taxon>
        <taxon>Ascomycota</taxon>
        <taxon>Pezizomycotina</taxon>
        <taxon>Sordariomycetes</taxon>
        <taxon>Xylariomycetidae</taxon>
        <taxon>Amphisphaeriales</taxon>
        <taxon>Sporocadaceae</taxon>
        <taxon>Pestalotiopsis</taxon>
    </lineage>
</organism>
<keyword evidence="5" id="KW-1185">Reference proteome</keyword>
<feature type="region of interest" description="Disordered" evidence="1">
    <location>
        <begin position="413"/>
        <end position="436"/>
    </location>
</feature>
<feature type="domain" description="DUF7703" evidence="3">
    <location>
        <begin position="20"/>
        <end position="254"/>
    </location>
</feature>
<feature type="compositionally biased region" description="Low complexity" evidence="1">
    <location>
        <begin position="372"/>
        <end position="381"/>
    </location>
</feature>
<dbReference type="STRING" id="1229662.W3X498"/>
<dbReference type="AlphaFoldDB" id="W3X498"/>
<feature type="transmembrane region" description="Helical" evidence="2">
    <location>
        <begin position="117"/>
        <end position="140"/>
    </location>
</feature>
<proteinExistence type="predicted"/>
<dbReference type="InterPro" id="IPR056120">
    <property type="entry name" value="DUF7703"/>
</dbReference>
<dbReference type="PANTHER" id="PTHR37013">
    <property type="entry name" value="INTEGRAL MEMBRANE PROTEIN (AFU_ORTHOLOGUE AFUA_1G05950)-RELATED"/>
    <property type="match status" value="1"/>
</dbReference>
<name>W3X498_PESFW</name>
<feature type="compositionally biased region" description="Gly residues" evidence="1">
    <location>
        <begin position="356"/>
        <end position="371"/>
    </location>
</feature>
<dbReference type="HOGENOM" id="CLU_628666_0_0_1"/>
<sequence>MSPSRGAFNPDPEDWSTLLAVTAFLSIALYNFFELNTIIYTTFKRRSGLYFWSFLISTNGVAPYAIGFLLKDLDLSPSVYIDISLIIVGWVCMVTGQSFVLYSRLHLVMREREKLRLVLIMIIVNGFVCHVPATILVYGANSAHPDKWLKPYNIFEKIEVTLFFIQETILSGIYIYQTLGFFRLESALHGKAATKLMIHLIWINVLIIILDSSIISLEFANFYNMQTAVKGLVYSIKLKLEFKVLNDLIELTKAGSTLNEFPSATCGSHHCYCAHGGRHDGLQGIAANGMVPGGIIGDHGDCGGGDDSGGGIYDGTDPRSTTVDFETFNETMMSRMRDGAKSERAESAYEVRIFSDGGGAGGETAGGGGEHGNNAPPEGGITVRTETEVCTTRLDDWENMEWPGLEEAIAHASRPVTRADVSRRQSSEIDFANKQA</sequence>
<dbReference type="PANTHER" id="PTHR37013:SF3">
    <property type="entry name" value="INTEGRAL MEMBRANE PROTEIN (AFU_ORTHOLOGUE AFUA_1G05950)"/>
    <property type="match status" value="1"/>
</dbReference>
<dbReference type="GeneID" id="19273427"/>
<gene>
    <name evidence="4" type="ORF">PFICI_08414</name>
</gene>
<dbReference type="Pfam" id="PF24802">
    <property type="entry name" value="DUF7703"/>
    <property type="match status" value="1"/>
</dbReference>
<reference evidence="5" key="1">
    <citation type="journal article" date="2015" name="BMC Genomics">
        <title>Genomic and transcriptomic analysis of the endophytic fungus Pestalotiopsis fici reveals its lifestyle and high potential for synthesis of natural products.</title>
        <authorList>
            <person name="Wang X."/>
            <person name="Zhang X."/>
            <person name="Liu L."/>
            <person name="Xiang M."/>
            <person name="Wang W."/>
            <person name="Sun X."/>
            <person name="Che Y."/>
            <person name="Guo L."/>
            <person name="Liu G."/>
            <person name="Guo L."/>
            <person name="Wang C."/>
            <person name="Yin W.B."/>
            <person name="Stadler M."/>
            <person name="Zhang X."/>
            <person name="Liu X."/>
        </authorList>
    </citation>
    <scope>NUCLEOTIDE SEQUENCE [LARGE SCALE GENOMIC DNA]</scope>
    <source>
        <strain evidence="5">W106-1 / CGMCC3.15140</strain>
    </source>
</reference>
<dbReference type="eggNOG" id="ENOG502SMNP">
    <property type="taxonomic scope" value="Eukaryota"/>
</dbReference>
<dbReference type="Proteomes" id="UP000030651">
    <property type="component" value="Unassembled WGS sequence"/>
</dbReference>
<dbReference type="OrthoDB" id="405906at2759"/>
<evidence type="ECO:0000313" key="4">
    <source>
        <dbReference type="EMBL" id="ETS80885.1"/>
    </source>
</evidence>
<evidence type="ECO:0000259" key="3">
    <source>
        <dbReference type="Pfam" id="PF24802"/>
    </source>
</evidence>
<protein>
    <recommendedName>
        <fullName evidence="3">DUF7703 domain-containing protein</fullName>
    </recommendedName>
</protein>
<dbReference type="EMBL" id="KI912113">
    <property type="protein sequence ID" value="ETS80885.1"/>
    <property type="molecule type" value="Genomic_DNA"/>
</dbReference>
<dbReference type="RefSeq" id="XP_007835186.1">
    <property type="nucleotide sequence ID" value="XM_007836995.1"/>
</dbReference>
<evidence type="ECO:0000313" key="5">
    <source>
        <dbReference type="Proteomes" id="UP000030651"/>
    </source>
</evidence>
<evidence type="ECO:0000256" key="1">
    <source>
        <dbReference type="SAM" id="MobiDB-lite"/>
    </source>
</evidence>
<dbReference type="KEGG" id="pfy:PFICI_08414"/>
<dbReference type="InParanoid" id="W3X498"/>